<sequence>MTVAYPQTCTDMGIKYPPCTVADKERTEGCVFRMPGLQHAPVALHHALAAGACSRLWGRSVFEGSKLALEAIQPKPFPAVLILSATIEPSFYISRISTRHEQFTTPTRSPNLYHNLPHGSSTLIPAETLLPTQPNKESRGQREF</sequence>
<evidence type="ECO:0000313" key="1">
    <source>
        <dbReference type="EMBL" id="MXU93348.1"/>
    </source>
</evidence>
<organism evidence="1">
    <name type="scientific">Ixodes ricinus</name>
    <name type="common">Common tick</name>
    <name type="synonym">Acarus ricinus</name>
    <dbReference type="NCBI Taxonomy" id="34613"/>
    <lineage>
        <taxon>Eukaryota</taxon>
        <taxon>Metazoa</taxon>
        <taxon>Ecdysozoa</taxon>
        <taxon>Arthropoda</taxon>
        <taxon>Chelicerata</taxon>
        <taxon>Arachnida</taxon>
        <taxon>Acari</taxon>
        <taxon>Parasitiformes</taxon>
        <taxon>Ixodida</taxon>
        <taxon>Ixodoidea</taxon>
        <taxon>Ixodidae</taxon>
        <taxon>Ixodinae</taxon>
        <taxon>Ixodes</taxon>
    </lineage>
</organism>
<accession>A0A6B0UVN9</accession>
<protein>
    <submittedName>
        <fullName evidence="1">Uncharacterized protein</fullName>
    </submittedName>
</protein>
<dbReference type="AlphaFoldDB" id="A0A6B0UVN9"/>
<reference evidence="1" key="1">
    <citation type="submission" date="2019-12" db="EMBL/GenBank/DDBJ databases">
        <title>An insight into the sialome of adult female Ixodes ricinus ticks feeding for 6 days.</title>
        <authorList>
            <person name="Perner J."/>
            <person name="Ribeiro J.M.C."/>
        </authorList>
    </citation>
    <scope>NUCLEOTIDE SEQUENCE</scope>
    <source>
        <strain evidence="1">Semi-engorged</strain>
        <tissue evidence="1">Salivary glands</tissue>
    </source>
</reference>
<dbReference type="EMBL" id="GIFC01011265">
    <property type="protein sequence ID" value="MXU93348.1"/>
    <property type="molecule type" value="Transcribed_RNA"/>
</dbReference>
<name>A0A6B0UVN9_IXORI</name>
<proteinExistence type="predicted"/>